<proteinExistence type="predicted"/>
<comment type="caution">
    <text evidence="1">The sequence shown here is derived from an EMBL/GenBank/DDBJ whole genome shotgun (WGS) entry which is preliminary data.</text>
</comment>
<dbReference type="EMBL" id="JBHSWD010000001">
    <property type="protein sequence ID" value="MFC6591672.1"/>
    <property type="molecule type" value="Genomic_DNA"/>
</dbReference>
<accession>A0ABW1YDV2</accession>
<evidence type="ECO:0000313" key="2">
    <source>
        <dbReference type="Proteomes" id="UP001596297"/>
    </source>
</evidence>
<evidence type="ECO:0000313" key="1">
    <source>
        <dbReference type="EMBL" id="MFC6591672.1"/>
    </source>
</evidence>
<organism evidence="1 2">
    <name type="scientific">Deinococcus lacus</name>
    <dbReference type="NCBI Taxonomy" id="392561"/>
    <lineage>
        <taxon>Bacteria</taxon>
        <taxon>Thermotogati</taxon>
        <taxon>Deinococcota</taxon>
        <taxon>Deinococci</taxon>
        <taxon>Deinococcales</taxon>
        <taxon>Deinococcaceae</taxon>
        <taxon>Deinococcus</taxon>
    </lineage>
</organism>
<reference evidence="2" key="1">
    <citation type="journal article" date="2019" name="Int. J. Syst. Evol. Microbiol.">
        <title>The Global Catalogue of Microorganisms (GCM) 10K type strain sequencing project: providing services to taxonomists for standard genome sequencing and annotation.</title>
        <authorList>
            <consortium name="The Broad Institute Genomics Platform"/>
            <consortium name="The Broad Institute Genome Sequencing Center for Infectious Disease"/>
            <person name="Wu L."/>
            <person name="Ma J."/>
        </authorList>
    </citation>
    <scope>NUCLEOTIDE SEQUENCE [LARGE SCALE GENOMIC DNA]</scope>
    <source>
        <strain evidence="2">CGMCC 1.15772</strain>
    </source>
</reference>
<keyword evidence="2" id="KW-1185">Reference proteome</keyword>
<dbReference type="Proteomes" id="UP001596297">
    <property type="component" value="Unassembled WGS sequence"/>
</dbReference>
<protein>
    <submittedName>
        <fullName evidence="1">Uncharacterized protein</fullName>
    </submittedName>
</protein>
<gene>
    <name evidence="1" type="ORF">ACFP81_06380</name>
</gene>
<name>A0ABW1YDV2_9DEIO</name>
<sequence>MTLLNTPTAMRIALPQDTKDALKEKGIEAPDHITLMLTEATLRERQKFDADQKGIAVTDPVAWTKSLIMKRAEPGTDERVVDELLLDMGPSAIASISHAYVTGEVPDPKLVAQAVQQTLSGMSRQMLGALASGAQRLSSSTSTG</sequence>
<dbReference type="RefSeq" id="WP_380082678.1">
    <property type="nucleotide sequence ID" value="NZ_JBHSWD010000001.1"/>
</dbReference>